<dbReference type="InterPro" id="IPR006984">
    <property type="entry name" value="Fcf1/UTP23"/>
</dbReference>
<comment type="similarity">
    <text evidence="5">Belongs to the UTP23/FCF1 family. FCF1 subfamily.</text>
</comment>
<dbReference type="EMBL" id="BQXS01017728">
    <property type="protein sequence ID" value="GKT16166.1"/>
    <property type="molecule type" value="Genomic_DNA"/>
</dbReference>
<comment type="caution">
    <text evidence="7">The sequence shown here is derived from an EMBL/GenBank/DDBJ whole genome shotgun (WGS) entry which is preliminary data.</text>
</comment>
<dbReference type="PANTHER" id="PTHR12416">
    <property type="entry name" value="RRNA-PROCESSING PROTEIN UTP23 HOMOLOG"/>
    <property type="match status" value="1"/>
</dbReference>
<feature type="domain" description="PIN" evidence="6">
    <location>
        <begin position="65"/>
        <end position="166"/>
    </location>
</feature>
<reference evidence="7" key="1">
    <citation type="submission" date="2022-03" db="EMBL/GenBank/DDBJ databases">
        <title>Draft genome sequence of Aduncisulcus paluster, a free-living microaerophilic Fornicata.</title>
        <authorList>
            <person name="Yuyama I."/>
            <person name="Kume K."/>
            <person name="Tamura T."/>
            <person name="Inagaki Y."/>
            <person name="Hashimoto T."/>
        </authorList>
    </citation>
    <scope>NUCLEOTIDE SEQUENCE</scope>
    <source>
        <strain evidence="7">NY0171</strain>
    </source>
</reference>
<keyword evidence="3" id="KW-0698">rRNA processing</keyword>
<accession>A0ABQ5JVB7</accession>
<keyword evidence="2" id="KW-0690">Ribosome biogenesis</keyword>
<gene>
    <name evidence="7" type="ORF">ADUPG1_014632</name>
</gene>
<proteinExistence type="inferred from homology"/>
<protein>
    <submittedName>
        <fullName evidence="7">rRNA-processing protein Fcf1/Utp23 like protein</fullName>
    </submittedName>
</protein>
<dbReference type="InterPro" id="IPR002716">
    <property type="entry name" value="PIN_dom"/>
</dbReference>
<dbReference type="Pfam" id="PF04900">
    <property type="entry name" value="Fcf1"/>
    <property type="match status" value="1"/>
</dbReference>
<dbReference type="Gene3D" id="3.40.50.1010">
    <property type="entry name" value="5'-nuclease"/>
    <property type="match status" value="1"/>
</dbReference>
<evidence type="ECO:0000259" key="6">
    <source>
        <dbReference type="SMART" id="SM00670"/>
    </source>
</evidence>
<evidence type="ECO:0000256" key="3">
    <source>
        <dbReference type="ARBA" id="ARBA00022552"/>
    </source>
</evidence>
<dbReference type="CDD" id="cd09864">
    <property type="entry name" value="PIN_Fcf1-like"/>
    <property type="match status" value="1"/>
</dbReference>
<dbReference type="SUPFAM" id="SSF88723">
    <property type="entry name" value="PIN domain-like"/>
    <property type="match status" value="1"/>
</dbReference>
<dbReference type="InterPro" id="IPR037503">
    <property type="entry name" value="Fcf1_PIN"/>
</dbReference>
<keyword evidence="8" id="KW-1185">Reference proteome</keyword>
<evidence type="ECO:0000256" key="1">
    <source>
        <dbReference type="ARBA" id="ARBA00004604"/>
    </source>
</evidence>
<evidence type="ECO:0000256" key="5">
    <source>
        <dbReference type="ARBA" id="ARBA00024026"/>
    </source>
</evidence>
<dbReference type="Proteomes" id="UP001057375">
    <property type="component" value="Unassembled WGS sequence"/>
</dbReference>
<evidence type="ECO:0000313" key="7">
    <source>
        <dbReference type="EMBL" id="GKT16166.1"/>
    </source>
</evidence>
<evidence type="ECO:0000313" key="8">
    <source>
        <dbReference type="Proteomes" id="UP001057375"/>
    </source>
</evidence>
<evidence type="ECO:0000256" key="4">
    <source>
        <dbReference type="ARBA" id="ARBA00023242"/>
    </source>
</evidence>
<organism evidence="7 8">
    <name type="scientific">Aduncisulcus paluster</name>
    <dbReference type="NCBI Taxonomy" id="2918883"/>
    <lineage>
        <taxon>Eukaryota</taxon>
        <taxon>Metamonada</taxon>
        <taxon>Carpediemonas-like organisms</taxon>
        <taxon>Aduncisulcus</taxon>
    </lineage>
</organism>
<sequence length="187" mass="21395">MAKKTKKTQVKHKIITKEFVSKGMSQGKKPKTKKISKLKKDELKIIEDIPASLYLSHNTALRPPYQVLVDTSFLNASIRQKVDLFEGMTSCLFAKCVPHITDCVMCELEKYGRKFSLSLKIAKDPRIERMKCTHTTQKGYADDCIVNTVKRHRCFIVATNDKELRQRLRKIPGVPIMNRSIEAATNI</sequence>
<keyword evidence="4" id="KW-0539">Nucleus</keyword>
<dbReference type="InterPro" id="IPR029060">
    <property type="entry name" value="PIN-like_dom_sf"/>
</dbReference>
<evidence type="ECO:0000256" key="2">
    <source>
        <dbReference type="ARBA" id="ARBA00022517"/>
    </source>
</evidence>
<comment type="subcellular location">
    <subcellularLocation>
        <location evidence="1">Nucleus</location>
        <location evidence="1">Nucleolus</location>
    </subcellularLocation>
</comment>
<name>A0ABQ5JVB7_9EUKA</name>
<dbReference type="SMART" id="SM00670">
    <property type="entry name" value="PINc"/>
    <property type="match status" value="1"/>
</dbReference>